<keyword evidence="7" id="KW-1185">Reference proteome</keyword>
<evidence type="ECO:0000256" key="3">
    <source>
        <dbReference type="HAMAP-Rule" id="MF_02071"/>
    </source>
</evidence>
<dbReference type="SUPFAM" id="SSF50685">
    <property type="entry name" value="Barwin-like endoglucanases"/>
    <property type="match status" value="1"/>
</dbReference>
<accession>A0A2S9QD63</accession>
<dbReference type="OrthoDB" id="9779128at2"/>
<dbReference type="EMBL" id="PUEJ01000004">
    <property type="protein sequence ID" value="PRH87286.1"/>
    <property type="molecule type" value="Genomic_DNA"/>
</dbReference>
<dbReference type="PANTHER" id="PTHR34183:SF8">
    <property type="entry name" value="ENDOLYTIC PEPTIDOGLYCAN TRANSGLYCOSYLASE RLPA-RELATED"/>
    <property type="match status" value="1"/>
</dbReference>
<keyword evidence="3" id="KW-0732">Signal</keyword>
<dbReference type="Pfam" id="PF03330">
    <property type="entry name" value="DPBB_1"/>
    <property type="match status" value="1"/>
</dbReference>
<protein>
    <recommendedName>
        <fullName evidence="3">Endolytic peptidoglycan transglycosylase RlpA</fullName>
        <ecNumber evidence="3">4.2.2.-</ecNumber>
    </recommendedName>
</protein>
<dbReference type="Gene3D" id="2.40.40.10">
    <property type="entry name" value="RlpA-like domain"/>
    <property type="match status" value="1"/>
</dbReference>
<dbReference type="GO" id="GO:0071555">
    <property type="term" value="P:cell wall organization"/>
    <property type="evidence" value="ECO:0007669"/>
    <property type="project" value="UniProtKB-KW"/>
</dbReference>
<gene>
    <name evidence="3" type="primary">rlpA</name>
    <name evidence="6" type="ORF">C5L14_11690</name>
</gene>
<evidence type="ECO:0000256" key="2">
    <source>
        <dbReference type="ARBA" id="ARBA00023316"/>
    </source>
</evidence>
<feature type="chain" id="PRO_5015794584" description="Endolytic peptidoglycan transglycosylase RlpA" evidence="3">
    <location>
        <begin position="27"/>
        <end position="123"/>
    </location>
</feature>
<comment type="caution">
    <text evidence="6">The sequence shown here is derived from an EMBL/GenBank/DDBJ whole genome shotgun (WGS) entry which is preliminary data.</text>
</comment>
<comment type="similarity">
    <text evidence="3 4">Belongs to the RlpA family.</text>
</comment>
<comment type="function">
    <text evidence="3">Lytic transglycosylase with a strong preference for naked glycan strands that lack stem peptides.</text>
</comment>
<dbReference type="HAMAP" id="MF_02071">
    <property type="entry name" value="RlpA"/>
    <property type="match status" value="1"/>
</dbReference>
<dbReference type="EC" id="4.2.2.-" evidence="3"/>
<dbReference type="InterPro" id="IPR012997">
    <property type="entry name" value="RplA"/>
</dbReference>
<sequence length="123" mass="13053" precursor="true">MTSKTTNATFFAAAITLLTMTGTSYADSVGVASYYGKEFSGRRTANGERFNPGGLTAAHRSLPFGTKLQVTNLRNGKKVVVRITDRGPFAKGRVLDLSYGAARAVGMVSSGTAKVKMERLAAR</sequence>
<dbReference type="AlphaFoldDB" id="A0A2S9QD63"/>
<dbReference type="PANTHER" id="PTHR34183">
    <property type="entry name" value="ENDOLYTIC PEPTIDOGLYCAN TRANSGLYCOSYLASE RLPA"/>
    <property type="match status" value="1"/>
</dbReference>
<dbReference type="GO" id="GO:0008932">
    <property type="term" value="F:lytic endotransglycosylase activity"/>
    <property type="evidence" value="ECO:0007669"/>
    <property type="project" value="UniProtKB-UniRule"/>
</dbReference>
<dbReference type="InterPro" id="IPR036908">
    <property type="entry name" value="RlpA-like_sf"/>
</dbReference>
<evidence type="ECO:0000256" key="1">
    <source>
        <dbReference type="ARBA" id="ARBA00023239"/>
    </source>
</evidence>
<dbReference type="GO" id="GO:0000270">
    <property type="term" value="P:peptidoglycan metabolic process"/>
    <property type="evidence" value="ECO:0007669"/>
    <property type="project" value="UniProtKB-UniRule"/>
</dbReference>
<feature type="domain" description="RlpA-like protein double-psi beta-barrel" evidence="5">
    <location>
        <begin position="29"/>
        <end position="116"/>
    </location>
</feature>
<evidence type="ECO:0000256" key="4">
    <source>
        <dbReference type="RuleBase" id="RU003495"/>
    </source>
</evidence>
<evidence type="ECO:0000313" key="7">
    <source>
        <dbReference type="Proteomes" id="UP000237682"/>
    </source>
</evidence>
<evidence type="ECO:0000259" key="5">
    <source>
        <dbReference type="Pfam" id="PF03330"/>
    </source>
</evidence>
<evidence type="ECO:0000313" key="6">
    <source>
        <dbReference type="EMBL" id="PRH87286.1"/>
    </source>
</evidence>
<dbReference type="InterPro" id="IPR034718">
    <property type="entry name" value="RlpA"/>
</dbReference>
<dbReference type="CDD" id="cd22268">
    <property type="entry name" value="DPBB_RlpA-like"/>
    <property type="match status" value="1"/>
</dbReference>
<keyword evidence="1 3" id="KW-0456">Lyase</keyword>
<keyword evidence="2 3" id="KW-0961">Cell wall biogenesis/degradation</keyword>
<feature type="signal peptide" evidence="3">
    <location>
        <begin position="1"/>
        <end position="26"/>
    </location>
</feature>
<name>A0A2S9QD63_9HYPH</name>
<dbReference type="InterPro" id="IPR009009">
    <property type="entry name" value="RlpA-like_DPBB"/>
</dbReference>
<proteinExistence type="inferred from homology"/>
<reference evidence="6 7" key="1">
    <citation type="submission" date="2018-02" db="EMBL/GenBank/DDBJ databases">
        <title>Whole genome sequencing of endophytic bacterium.</title>
        <authorList>
            <person name="Eedara R."/>
            <person name="Podile A.R."/>
        </authorList>
    </citation>
    <scope>NUCLEOTIDE SEQUENCE [LARGE SCALE GENOMIC DNA]</scope>
    <source>
        <strain evidence="6 7">RP1T</strain>
    </source>
</reference>
<dbReference type="Proteomes" id="UP000237682">
    <property type="component" value="Unassembled WGS sequence"/>
</dbReference>
<dbReference type="NCBIfam" id="TIGR00413">
    <property type="entry name" value="rlpA"/>
    <property type="match status" value="1"/>
</dbReference>
<organism evidence="6 7">
    <name type="scientific">Labrys okinawensis</name>
    <dbReference type="NCBI Taxonomy" id="346911"/>
    <lineage>
        <taxon>Bacteria</taxon>
        <taxon>Pseudomonadati</taxon>
        <taxon>Pseudomonadota</taxon>
        <taxon>Alphaproteobacteria</taxon>
        <taxon>Hyphomicrobiales</taxon>
        <taxon>Xanthobacteraceae</taxon>
        <taxon>Labrys</taxon>
    </lineage>
</organism>
<dbReference type="RefSeq" id="WP_082979910.1">
    <property type="nucleotide sequence ID" value="NZ_PUEJ01000004.1"/>
</dbReference>